<dbReference type="InParanoid" id="A0A1Y1VWW8"/>
<dbReference type="InterPro" id="IPR046366">
    <property type="entry name" value="MPAB"/>
</dbReference>
<dbReference type="OrthoDB" id="545169at2759"/>
<organism evidence="1 2">
    <name type="scientific">Basidiobolus meristosporus CBS 931.73</name>
    <dbReference type="NCBI Taxonomy" id="1314790"/>
    <lineage>
        <taxon>Eukaryota</taxon>
        <taxon>Fungi</taxon>
        <taxon>Fungi incertae sedis</taxon>
        <taxon>Zoopagomycota</taxon>
        <taxon>Entomophthoromycotina</taxon>
        <taxon>Basidiobolomycetes</taxon>
        <taxon>Basidiobolales</taxon>
        <taxon>Basidiobolaceae</taxon>
        <taxon>Basidiobolus</taxon>
    </lineage>
</organism>
<evidence type="ECO:0000313" key="1">
    <source>
        <dbReference type="EMBL" id="ORX65798.1"/>
    </source>
</evidence>
<keyword evidence="2" id="KW-1185">Reference proteome</keyword>
<protein>
    <recommendedName>
        <fullName evidence="3">ER-bound oxygenase mpaB/mpaB'/Rubber oxygenase catalytic domain-containing protein</fullName>
    </recommendedName>
</protein>
<comment type="caution">
    <text evidence="1">The sequence shown here is derived from an EMBL/GenBank/DDBJ whole genome shotgun (WGS) entry which is preliminary data.</text>
</comment>
<name>A0A1Y1VWW8_9FUNG</name>
<sequence length="343" mass="39889">MEYSTLLWVITLATAYLTMVRITKYRRINEILRKYPDHTLPLRDKEIASEVLAVLRQFDFTFLLPLVNEFIGFKAVSIPSMSKIFVSTSQVRLIVESCSARLLSTPFSYQHTKKCPKRLNDETVFHSEMGEIYARRLLREQLEGRPDPEEDKIDEMRAQLAIKKINFMHSHYRIKQDDYLYTVGIFTLDVIWWVNKYGWRPMTMIEANKYERASMVYARANQVVTNSLIDVFVEPYPAFMHSFIRQALYGIMTARTRAAIGVQAPPSFPAKFFLSVIWLRSTFSKYFVLPRRTPLVKLALRANDKGVFVPRSESIRGFYPDGYHVQDVGPDKFVGKCPHTLLG</sequence>
<reference evidence="1 2" key="1">
    <citation type="submission" date="2016-07" db="EMBL/GenBank/DDBJ databases">
        <title>Pervasive Adenine N6-methylation of Active Genes in Fungi.</title>
        <authorList>
            <consortium name="DOE Joint Genome Institute"/>
            <person name="Mondo S.J."/>
            <person name="Dannebaum R.O."/>
            <person name="Kuo R.C."/>
            <person name="Labutti K."/>
            <person name="Haridas S."/>
            <person name="Kuo A."/>
            <person name="Salamov A."/>
            <person name="Ahrendt S.R."/>
            <person name="Lipzen A."/>
            <person name="Sullivan W."/>
            <person name="Andreopoulos W.B."/>
            <person name="Clum A."/>
            <person name="Lindquist E."/>
            <person name="Daum C."/>
            <person name="Ramamoorthy G.K."/>
            <person name="Gryganskyi A."/>
            <person name="Culley D."/>
            <person name="Magnuson J.K."/>
            <person name="James T.Y."/>
            <person name="O'Malley M.A."/>
            <person name="Stajich J.E."/>
            <person name="Spatafora J.W."/>
            <person name="Visel A."/>
            <person name="Grigoriev I.V."/>
        </authorList>
    </citation>
    <scope>NUCLEOTIDE SEQUENCE [LARGE SCALE GENOMIC DNA]</scope>
    <source>
        <strain evidence="1 2">CBS 931.73</strain>
    </source>
</reference>
<dbReference type="EMBL" id="MCFE01001131">
    <property type="protein sequence ID" value="ORX65798.1"/>
    <property type="molecule type" value="Genomic_DNA"/>
</dbReference>
<accession>A0A1Y1VWW8</accession>
<gene>
    <name evidence="1" type="ORF">K493DRAFT_309406</name>
</gene>
<evidence type="ECO:0008006" key="3">
    <source>
        <dbReference type="Google" id="ProtNLM"/>
    </source>
</evidence>
<dbReference type="PANTHER" id="PTHR36124">
    <property type="match status" value="1"/>
</dbReference>
<dbReference type="Proteomes" id="UP000193498">
    <property type="component" value="Unassembled WGS sequence"/>
</dbReference>
<dbReference type="AlphaFoldDB" id="A0A1Y1VWW8"/>
<dbReference type="PANTHER" id="PTHR36124:SF1">
    <property type="entry name" value="ER-BOUND OXYGENASE MPAB_MPAB'_RUBBER OXYGENASE CATALYTIC DOMAIN-CONTAINING PROTEIN"/>
    <property type="match status" value="1"/>
</dbReference>
<proteinExistence type="predicted"/>
<evidence type="ECO:0000313" key="2">
    <source>
        <dbReference type="Proteomes" id="UP000193498"/>
    </source>
</evidence>
<dbReference type="STRING" id="1314790.A0A1Y1VWW8"/>
<dbReference type="GO" id="GO:0016491">
    <property type="term" value="F:oxidoreductase activity"/>
    <property type="evidence" value="ECO:0007669"/>
    <property type="project" value="InterPro"/>
</dbReference>